<feature type="binding site" evidence="1">
    <location>
        <position position="167"/>
    </location>
    <ligand>
        <name>S-adenosyl-L-methionine</name>
        <dbReference type="ChEBI" id="CHEBI:59789"/>
    </ligand>
</feature>
<keyword evidence="1" id="KW-0808">Transferase</keyword>
<dbReference type="Pfam" id="PF04378">
    <property type="entry name" value="RsmJ"/>
    <property type="match status" value="1"/>
</dbReference>
<accession>A0A9D7JY67</accession>
<dbReference type="SUPFAM" id="SSF53335">
    <property type="entry name" value="S-adenosyl-L-methionine-dependent methyltransferases"/>
    <property type="match status" value="1"/>
</dbReference>
<gene>
    <name evidence="1" type="primary">rlmJ</name>
    <name evidence="3" type="ORF">IPL58_01115</name>
</gene>
<feature type="region of interest" description="Disordered" evidence="2">
    <location>
        <begin position="278"/>
        <end position="314"/>
    </location>
</feature>
<feature type="site" description="Interaction with substrate rRNA" evidence="1">
    <location>
        <position position="4"/>
    </location>
</feature>
<feature type="binding site" evidence="1">
    <location>
        <position position="42"/>
    </location>
    <ligand>
        <name>S-adenosyl-L-methionine</name>
        <dbReference type="ChEBI" id="CHEBI:59789"/>
    </ligand>
</feature>
<feature type="compositionally biased region" description="Basic and acidic residues" evidence="2">
    <location>
        <begin position="291"/>
        <end position="301"/>
    </location>
</feature>
<dbReference type="GO" id="GO:0070475">
    <property type="term" value="P:rRNA base methylation"/>
    <property type="evidence" value="ECO:0007669"/>
    <property type="project" value="UniProtKB-UniRule"/>
</dbReference>
<feature type="binding site" evidence="1">
    <location>
        <position position="19"/>
    </location>
    <ligand>
        <name>S-adenosyl-L-methionine</name>
        <dbReference type="ChEBI" id="CHEBI:59789"/>
    </ligand>
</feature>
<comment type="caution">
    <text evidence="3">The sequence shown here is derived from an EMBL/GenBank/DDBJ whole genome shotgun (WGS) entry which is preliminary data.</text>
</comment>
<comment type="subunit">
    <text evidence="1">Monomer.</text>
</comment>
<reference evidence="3" key="1">
    <citation type="submission" date="2020-10" db="EMBL/GenBank/DDBJ databases">
        <title>Connecting structure to function with the recovery of over 1000 high-quality activated sludge metagenome-assembled genomes encoding full-length rRNA genes using long-read sequencing.</title>
        <authorList>
            <person name="Singleton C.M."/>
            <person name="Petriglieri F."/>
            <person name="Kristensen J.M."/>
            <person name="Kirkegaard R.H."/>
            <person name="Michaelsen T.Y."/>
            <person name="Andersen M.H."/>
            <person name="Karst S.M."/>
            <person name="Dueholm M.S."/>
            <person name="Nielsen P.H."/>
            <person name="Albertsen M."/>
        </authorList>
    </citation>
    <scope>NUCLEOTIDE SEQUENCE</scope>
    <source>
        <strain evidence="3">Hirt_18-Q3-R61-65_BATAC.395</strain>
    </source>
</reference>
<evidence type="ECO:0000313" key="4">
    <source>
        <dbReference type="Proteomes" id="UP000886689"/>
    </source>
</evidence>
<dbReference type="EMBL" id="JADJUC010000001">
    <property type="protein sequence ID" value="MBK8522843.1"/>
    <property type="molecule type" value="Genomic_DNA"/>
</dbReference>
<dbReference type="HAMAP" id="MF_00934">
    <property type="entry name" value="23SrRNA_methyltr_J"/>
    <property type="match status" value="1"/>
</dbReference>
<dbReference type="GO" id="GO:0003723">
    <property type="term" value="F:RNA binding"/>
    <property type="evidence" value="ECO:0007669"/>
    <property type="project" value="UniProtKB-UniRule"/>
</dbReference>
<keyword evidence="1" id="KW-0694">RNA-binding</keyword>
<dbReference type="GO" id="GO:0036307">
    <property type="term" value="F:23S rRNA (adenine(2030)-N(6))-methyltransferase activity"/>
    <property type="evidence" value="ECO:0007669"/>
    <property type="project" value="UniProtKB-UniRule"/>
</dbReference>
<keyword evidence="1" id="KW-0949">S-adenosyl-L-methionine</keyword>
<dbReference type="Proteomes" id="UP000886689">
    <property type="component" value="Unassembled WGS sequence"/>
</dbReference>
<feature type="active site" description="Proton acceptor" evidence="1">
    <location>
        <position position="167"/>
    </location>
</feature>
<dbReference type="PANTHER" id="PTHR37426">
    <property type="entry name" value="RIBOSOMAL RNA LARGE SUBUNIT METHYLTRANSFERASE J"/>
    <property type="match status" value="1"/>
</dbReference>
<comment type="function">
    <text evidence="1">Specifically methylates the adenine in position 2030 of 23S rRNA.</text>
</comment>
<evidence type="ECO:0000313" key="3">
    <source>
        <dbReference type="EMBL" id="MBK8522843.1"/>
    </source>
</evidence>
<feature type="binding site" evidence="1">
    <location>
        <position position="103"/>
    </location>
    <ligand>
        <name>S-adenosyl-L-methionine</name>
        <dbReference type="ChEBI" id="CHEBI:59789"/>
    </ligand>
</feature>
<organism evidence="3 4">
    <name type="scientific">Candidatus Proximibacter danicus</name>
    <dbReference type="NCBI Taxonomy" id="2954365"/>
    <lineage>
        <taxon>Bacteria</taxon>
        <taxon>Pseudomonadati</taxon>
        <taxon>Pseudomonadota</taxon>
        <taxon>Betaproteobacteria</taxon>
        <taxon>Candidatus Proximibacter</taxon>
    </lineage>
</organism>
<comment type="catalytic activity">
    <reaction evidence="1">
        <text>adenosine(2030) in 23S rRNA + S-adenosyl-L-methionine = N(6)-methyladenosine(2030) in 23S rRNA + S-adenosyl-L-homocysteine + H(+)</text>
        <dbReference type="Rhea" id="RHEA:43736"/>
        <dbReference type="Rhea" id="RHEA-COMP:10668"/>
        <dbReference type="Rhea" id="RHEA-COMP:10669"/>
        <dbReference type="ChEBI" id="CHEBI:15378"/>
        <dbReference type="ChEBI" id="CHEBI:57856"/>
        <dbReference type="ChEBI" id="CHEBI:59789"/>
        <dbReference type="ChEBI" id="CHEBI:74411"/>
        <dbReference type="ChEBI" id="CHEBI:74449"/>
        <dbReference type="EC" id="2.1.1.266"/>
    </reaction>
</comment>
<keyword evidence="1" id="KW-0489">Methyltransferase</keyword>
<dbReference type="GO" id="GO:0005829">
    <property type="term" value="C:cytosol"/>
    <property type="evidence" value="ECO:0007669"/>
    <property type="project" value="TreeGrafter"/>
</dbReference>
<proteinExistence type="inferred from homology"/>
<dbReference type="PANTHER" id="PTHR37426:SF1">
    <property type="entry name" value="RIBOSOMAL RNA LARGE SUBUNIT METHYLTRANSFERASE J"/>
    <property type="match status" value="1"/>
</dbReference>
<keyword evidence="1" id="KW-0698">rRNA processing</keyword>
<dbReference type="AlphaFoldDB" id="A0A9D7JY67"/>
<protein>
    <recommendedName>
        <fullName evidence="1">Ribosomal RNA large subunit methyltransferase J</fullName>
        <ecNumber evidence="1">2.1.1.266</ecNumber>
    </recommendedName>
    <alternativeName>
        <fullName evidence="1">23S rRNA (adenine(2030)-N6)-methyltransferase</fullName>
    </alternativeName>
    <alternativeName>
        <fullName evidence="1">23S rRNA m6A2030 methyltransferase</fullName>
    </alternativeName>
</protein>
<evidence type="ECO:0000256" key="2">
    <source>
        <dbReference type="SAM" id="MobiDB-lite"/>
    </source>
</evidence>
<evidence type="ECO:0000256" key="1">
    <source>
        <dbReference type="HAMAP-Rule" id="MF_00934"/>
    </source>
</evidence>
<feature type="binding site" evidence="1">
    <location>
        <begin position="147"/>
        <end position="148"/>
    </location>
    <ligand>
        <name>S-adenosyl-L-methionine</name>
        <dbReference type="ChEBI" id="CHEBI:59789"/>
    </ligand>
</feature>
<name>A0A9D7JY67_9PROT</name>
<dbReference type="EC" id="2.1.1.266" evidence="1"/>
<feature type="binding site" evidence="1">
    <location>
        <position position="121"/>
    </location>
    <ligand>
        <name>S-adenosyl-L-methionine</name>
        <dbReference type="ChEBI" id="CHEBI:59789"/>
    </ligand>
</feature>
<dbReference type="InterPro" id="IPR029063">
    <property type="entry name" value="SAM-dependent_MTases_sf"/>
</dbReference>
<dbReference type="InterPro" id="IPR007473">
    <property type="entry name" value="RlmJ"/>
</dbReference>
<sequence length="314" mass="35009">MLSYRHAFHAGNHADVLKHLVLVQLIEYLKQKDKPFWVIDTHAGAGIYGLDIGHATKLAEHEGGISRLWLRNDLPAAVAAYVDTVRPLNTKGAEEKPTAYPGSPWIAYQLLRPEDRLRLFELHTTDIKLLADNFHDAGRKVMVTLGDGFAGLKALLPPPRRALTLIDPSYETAADYRNVHKTLEAAIERFPTGTYAIWYPILTKPEARSLPEKLKAIADKAGKPWLNTTLTVRKQPPGTFGMPGSGMFIVNPAWTLENTLRETLPWLVEALREDGGASFSLETGTGEDAVETVKPRTERSVRTPLRPSRRPQSR</sequence>
<dbReference type="Gene3D" id="3.40.50.150">
    <property type="entry name" value="Vaccinia Virus protein VP39"/>
    <property type="match status" value="1"/>
</dbReference>
<comment type="similarity">
    <text evidence="1">Belongs to the RlmJ family.</text>
</comment>